<protein>
    <submittedName>
        <fullName evidence="2">Uncharacterized protein</fullName>
    </submittedName>
</protein>
<evidence type="ECO:0000313" key="2">
    <source>
        <dbReference type="EMBL" id="GJE62760.1"/>
    </source>
</evidence>
<dbReference type="Proteomes" id="UP001055057">
    <property type="component" value="Unassembled WGS sequence"/>
</dbReference>
<reference evidence="2" key="1">
    <citation type="journal article" date="2021" name="Front. Microbiol.">
        <title>Comprehensive Comparative Genomics and Phenotyping of Methylobacterium Species.</title>
        <authorList>
            <person name="Alessa O."/>
            <person name="Ogura Y."/>
            <person name="Fujitani Y."/>
            <person name="Takami H."/>
            <person name="Hayashi T."/>
            <person name="Sahin N."/>
            <person name="Tani A."/>
        </authorList>
    </citation>
    <scope>NUCLEOTIDE SEQUENCE</scope>
    <source>
        <strain evidence="2">DSM 23632</strain>
    </source>
</reference>
<accession>A0ABQ4U9A7</accession>
<comment type="caution">
    <text evidence="2">The sequence shown here is derived from an EMBL/GenBank/DDBJ whole genome shotgun (WGS) entry which is preliminary data.</text>
</comment>
<dbReference type="EMBL" id="BPRB01000401">
    <property type="protein sequence ID" value="GJE62760.1"/>
    <property type="molecule type" value="Genomic_DNA"/>
</dbReference>
<evidence type="ECO:0000313" key="3">
    <source>
        <dbReference type="Proteomes" id="UP001055057"/>
    </source>
</evidence>
<evidence type="ECO:0000256" key="1">
    <source>
        <dbReference type="SAM" id="MobiDB-lite"/>
    </source>
</evidence>
<reference evidence="2" key="2">
    <citation type="submission" date="2021-08" db="EMBL/GenBank/DDBJ databases">
        <authorList>
            <person name="Tani A."/>
            <person name="Ola A."/>
            <person name="Ogura Y."/>
            <person name="Katsura K."/>
            <person name="Hayashi T."/>
        </authorList>
    </citation>
    <scope>NUCLEOTIDE SEQUENCE</scope>
    <source>
        <strain evidence="2">DSM 23632</strain>
    </source>
</reference>
<sequence length="221" mass="23081">MLGRDLAHLEVGARRDVDVTAPVRVGEVGHPRELPVVQDAVGDAQAAHVMGLVRGEPEHAVVAPAEVVLGLGGRARGGLRDQAVVALERVLGALPLLLLGELAAGLDRGVLRLDVDRVRARGLGRRGAVAAHQAAGEAGGTDPRGEALEVALLLGVEVLGHVCLLHAARGRGSAGRPNIRSSMWSQTGSPVRIRLLHQPCSPMSPTKTAPIRRPSSTRSLR</sequence>
<organism evidence="2 3">
    <name type="scientific">Methylobacterium trifolii</name>
    <dbReference type="NCBI Taxonomy" id="1003092"/>
    <lineage>
        <taxon>Bacteria</taxon>
        <taxon>Pseudomonadati</taxon>
        <taxon>Pseudomonadota</taxon>
        <taxon>Alphaproteobacteria</taxon>
        <taxon>Hyphomicrobiales</taxon>
        <taxon>Methylobacteriaceae</taxon>
        <taxon>Methylobacterium</taxon>
    </lineage>
</organism>
<keyword evidence="3" id="KW-1185">Reference proteome</keyword>
<gene>
    <name evidence="2" type="ORF">MPOCJGCO_4896</name>
</gene>
<feature type="region of interest" description="Disordered" evidence="1">
    <location>
        <begin position="198"/>
        <end position="221"/>
    </location>
</feature>
<proteinExistence type="predicted"/>
<name>A0ABQ4U9A7_9HYPH</name>